<comment type="caution">
    <text evidence="2">The sequence shown here is derived from an EMBL/GenBank/DDBJ whole genome shotgun (WGS) entry which is preliminary data.</text>
</comment>
<feature type="region of interest" description="Disordered" evidence="1">
    <location>
        <begin position="1"/>
        <end position="21"/>
    </location>
</feature>
<name>A0A8J5VND3_ZIZPA</name>
<evidence type="ECO:0000313" key="3">
    <source>
        <dbReference type="Proteomes" id="UP000729402"/>
    </source>
</evidence>
<protein>
    <submittedName>
        <fullName evidence="2">Uncharacterized protein</fullName>
    </submittedName>
</protein>
<accession>A0A8J5VND3</accession>
<evidence type="ECO:0000256" key="1">
    <source>
        <dbReference type="SAM" id="MobiDB-lite"/>
    </source>
</evidence>
<sequence>MLADQSVSMTEQALAESDEATTKAAHAKAKIHEIEKQFKESEATSAWWSGENSAQFAYLELHLSGTRAQRYHLNVQAVVLTKMIDSDPSGTEWSKEQSIERL</sequence>
<reference evidence="2" key="2">
    <citation type="submission" date="2021-02" db="EMBL/GenBank/DDBJ databases">
        <authorList>
            <person name="Kimball J.A."/>
            <person name="Haas M.W."/>
            <person name="Macchietto M."/>
            <person name="Kono T."/>
            <person name="Duquette J."/>
            <person name="Shao M."/>
        </authorList>
    </citation>
    <scope>NUCLEOTIDE SEQUENCE</scope>
    <source>
        <tissue evidence="2">Fresh leaf tissue</tissue>
    </source>
</reference>
<gene>
    <name evidence="2" type="ORF">GUJ93_ZPchr0004g39054</name>
</gene>
<feature type="compositionally biased region" description="Polar residues" evidence="1">
    <location>
        <begin position="1"/>
        <end position="11"/>
    </location>
</feature>
<proteinExistence type="predicted"/>
<organism evidence="2 3">
    <name type="scientific">Zizania palustris</name>
    <name type="common">Northern wild rice</name>
    <dbReference type="NCBI Taxonomy" id="103762"/>
    <lineage>
        <taxon>Eukaryota</taxon>
        <taxon>Viridiplantae</taxon>
        <taxon>Streptophyta</taxon>
        <taxon>Embryophyta</taxon>
        <taxon>Tracheophyta</taxon>
        <taxon>Spermatophyta</taxon>
        <taxon>Magnoliopsida</taxon>
        <taxon>Liliopsida</taxon>
        <taxon>Poales</taxon>
        <taxon>Poaceae</taxon>
        <taxon>BOP clade</taxon>
        <taxon>Oryzoideae</taxon>
        <taxon>Oryzeae</taxon>
        <taxon>Zizaniinae</taxon>
        <taxon>Zizania</taxon>
    </lineage>
</organism>
<evidence type="ECO:0000313" key="2">
    <source>
        <dbReference type="EMBL" id="KAG8064876.1"/>
    </source>
</evidence>
<dbReference type="EMBL" id="JAAALK010000285">
    <property type="protein sequence ID" value="KAG8064876.1"/>
    <property type="molecule type" value="Genomic_DNA"/>
</dbReference>
<reference evidence="2" key="1">
    <citation type="journal article" date="2021" name="bioRxiv">
        <title>Whole Genome Assembly and Annotation of Northern Wild Rice, Zizania palustris L., Supports a Whole Genome Duplication in the Zizania Genus.</title>
        <authorList>
            <person name="Haas M."/>
            <person name="Kono T."/>
            <person name="Macchietto M."/>
            <person name="Millas R."/>
            <person name="McGilp L."/>
            <person name="Shao M."/>
            <person name="Duquette J."/>
            <person name="Hirsch C.N."/>
            <person name="Kimball J."/>
        </authorList>
    </citation>
    <scope>NUCLEOTIDE SEQUENCE</scope>
    <source>
        <tissue evidence="2">Fresh leaf tissue</tissue>
    </source>
</reference>
<keyword evidence="3" id="KW-1185">Reference proteome</keyword>
<dbReference type="Proteomes" id="UP000729402">
    <property type="component" value="Unassembled WGS sequence"/>
</dbReference>
<dbReference type="AlphaFoldDB" id="A0A8J5VND3"/>